<dbReference type="InterPro" id="IPR001841">
    <property type="entry name" value="Znf_RING"/>
</dbReference>
<feature type="region of interest" description="Disordered" evidence="2">
    <location>
        <begin position="218"/>
        <end position="241"/>
    </location>
</feature>
<keyword evidence="1" id="KW-0863">Zinc-finger</keyword>
<keyword evidence="1" id="KW-0479">Metal-binding</keyword>
<protein>
    <recommendedName>
        <fullName evidence="3">RING-type domain-containing protein</fullName>
    </recommendedName>
</protein>
<dbReference type="EMBL" id="CP069115">
    <property type="protein sequence ID" value="QSS65619.1"/>
    <property type="molecule type" value="Genomic_DNA"/>
</dbReference>
<name>A0A8A1MI81_AJECA</name>
<dbReference type="PROSITE" id="PS50089">
    <property type="entry name" value="ZF_RING_2"/>
    <property type="match status" value="1"/>
</dbReference>
<dbReference type="SMART" id="SM00184">
    <property type="entry name" value="RING"/>
    <property type="match status" value="1"/>
</dbReference>
<dbReference type="AlphaFoldDB" id="A0A8A1MI81"/>
<accession>A0A8A1MI81</accession>
<gene>
    <name evidence="4" type="ORF">I7I51_06465</name>
</gene>
<evidence type="ECO:0000313" key="4">
    <source>
        <dbReference type="EMBL" id="QSS65619.1"/>
    </source>
</evidence>
<organism evidence="4 5">
    <name type="scientific">Ajellomyces capsulatus</name>
    <name type="common">Darling's disease fungus</name>
    <name type="synonym">Histoplasma capsulatum</name>
    <dbReference type="NCBI Taxonomy" id="5037"/>
    <lineage>
        <taxon>Eukaryota</taxon>
        <taxon>Fungi</taxon>
        <taxon>Dikarya</taxon>
        <taxon>Ascomycota</taxon>
        <taxon>Pezizomycotina</taxon>
        <taxon>Eurotiomycetes</taxon>
        <taxon>Eurotiomycetidae</taxon>
        <taxon>Onygenales</taxon>
        <taxon>Ajellomycetaceae</taxon>
        <taxon>Histoplasma</taxon>
    </lineage>
</organism>
<sequence length="309" mass="34274">MSQADPPSQHSTSNAYMFGQTSNPPISHHWVYMPVNRAGMAGRPSYASPGATIPANLQASASESAAYSYQSQGQTFHMPDDYHNTQFNPRGSTNNGGLNGPTLPHPIDAFPTENQANAVGTFTSLRVPPRVTTASRRRPRHTINRAMPQPGSMPHSNRHNHSASAINMGALGDTPRSYVQQARSNYLRALAHYPNDTDGFLLTEERECRRRFLESRSRNNAEPVTPVKGLDCAEDGRPEPKETEELTVTLECKACMSQLIDTVMLPCGHAVLCHWCARQHMLSSRMDEAKPCPMCREHVKQNVFYPFNS</sequence>
<evidence type="ECO:0000256" key="1">
    <source>
        <dbReference type="PROSITE-ProRule" id="PRU00175"/>
    </source>
</evidence>
<dbReference type="GO" id="GO:0008270">
    <property type="term" value="F:zinc ion binding"/>
    <property type="evidence" value="ECO:0007669"/>
    <property type="project" value="UniProtKB-KW"/>
</dbReference>
<feature type="region of interest" description="Disordered" evidence="2">
    <location>
        <begin position="1"/>
        <end position="20"/>
    </location>
</feature>
<keyword evidence="1" id="KW-0862">Zinc</keyword>
<dbReference type="Proteomes" id="UP000663671">
    <property type="component" value="Chromosome 3"/>
</dbReference>
<evidence type="ECO:0000313" key="5">
    <source>
        <dbReference type="Proteomes" id="UP000663671"/>
    </source>
</evidence>
<reference evidence="4" key="1">
    <citation type="submission" date="2021-01" db="EMBL/GenBank/DDBJ databases">
        <title>Chromosome-level genome assembly of a human fungal pathogen reveals clustering of transcriptionally co-regulated genes.</title>
        <authorList>
            <person name="Voorhies M."/>
            <person name="Cohen S."/>
            <person name="Shea T.P."/>
            <person name="Petrus S."/>
            <person name="Munoz J.F."/>
            <person name="Poplawski S."/>
            <person name="Goldman W.E."/>
            <person name="Michael T."/>
            <person name="Cuomo C.A."/>
            <person name="Sil A."/>
            <person name="Beyhan S."/>
        </authorList>
    </citation>
    <scope>NUCLEOTIDE SEQUENCE</scope>
    <source>
        <strain evidence="4">WU24</strain>
    </source>
</reference>
<dbReference type="SUPFAM" id="SSF57850">
    <property type="entry name" value="RING/U-box"/>
    <property type="match status" value="1"/>
</dbReference>
<dbReference type="Pfam" id="PF13920">
    <property type="entry name" value="zf-C3HC4_3"/>
    <property type="match status" value="1"/>
</dbReference>
<dbReference type="InterPro" id="IPR013083">
    <property type="entry name" value="Znf_RING/FYVE/PHD"/>
</dbReference>
<dbReference type="VEuPathDB" id="FungiDB:I7I51_06465"/>
<evidence type="ECO:0000256" key="2">
    <source>
        <dbReference type="SAM" id="MobiDB-lite"/>
    </source>
</evidence>
<evidence type="ECO:0000259" key="3">
    <source>
        <dbReference type="PROSITE" id="PS50089"/>
    </source>
</evidence>
<dbReference type="Gene3D" id="3.30.40.10">
    <property type="entry name" value="Zinc/RING finger domain, C3HC4 (zinc finger)"/>
    <property type="match status" value="1"/>
</dbReference>
<dbReference type="OrthoDB" id="1711136at2759"/>
<feature type="domain" description="RING-type" evidence="3">
    <location>
        <begin position="252"/>
        <end position="296"/>
    </location>
</feature>
<proteinExistence type="predicted"/>